<sequence length="169" mass="18668">MEGKKIKDSQVTTIQQMTHQDANFAGNVHGGVVMKHIDSTAGIVATRHACSNVVTASIDRLDFYSPVYVGDLLILKAGVNMVGKTSMEVGVRVEAQNYITGETRTTALAYLTYVALDTEGKPAQVPPLIFETEEEIRRSTEAKARRQMRLAERIREYKAKAIQPDSKNV</sequence>
<evidence type="ECO:0000256" key="1">
    <source>
        <dbReference type="ARBA" id="ARBA00010458"/>
    </source>
</evidence>
<protein>
    <submittedName>
        <fullName evidence="5">Uncharacterized acyl-CoA thioester hydrolase CT_535</fullName>
    </submittedName>
</protein>
<name>E1YJY0_9BACT</name>
<dbReference type="GO" id="GO:0006637">
    <property type="term" value="P:acyl-CoA metabolic process"/>
    <property type="evidence" value="ECO:0007669"/>
    <property type="project" value="TreeGrafter"/>
</dbReference>
<dbReference type="InterPro" id="IPR006683">
    <property type="entry name" value="Thioestr_dom"/>
</dbReference>
<organism evidence="5">
    <name type="scientific">uncultured Desulfobacterium sp</name>
    <dbReference type="NCBI Taxonomy" id="201089"/>
    <lineage>
        <taxon>Bacteria</taxon>
        <taxon>Pseudomonadati</taxon>
        <taxon>Thermodesulfobacteriota</taxon>
        <taxon>Desulfobacteria</taxon>
        <taxon>Desulfobacterales</taxon>
        <taxon>Desulfobacteriaceae</taxon>
        <taxon>Desulfobacterium</taxon>
        <taxon>environmental samples</taxon>
    </lineage>
</organism>
<comment type="similarity">
    <text evidence="1">Belongs to the acyl coenzyme A hydrolase family.</text>
</comment>
<reference evidence="5" key="1">
    <citation type="journal article" date="2011" name="Environ. Microbiol.">
        <title>Genomic insights into the metabolic potential of the polycyclic aromatic hydrocarbon degrading sulfate-reducing Deltaproteobacterium N47.</title>
        <authorList>
            <person name="Bergmann F."/>
            <person name="Selesi D."/>
            <person name="Weinmaier T."/>
            <person name="Tischler P."/>
            <person name="Rattei T."/>
            <person name="Meckenstock R.U."/>
        </authorList>
    </citation>
    <scope>NUCLEOTIDE SEQUENCE</scope>
</reference>
<accession>E1YJY0</accession>
<dbReference type="PANTHER" id="PTHR11049">
    <property type="entry name" value="ACYL COENZYME A THIOESTER HYDROLASE"/>
    <property type="match status" value="1"/>
</dbReference>
<dbReference type="Pfam" id="PF03061">
    <property type="entry name" value="4HBT"/>
    <property type="match status" value="1"/>
</dbReference>
<dbReference type="EMBL" id="FR695877">
    <property type="protein sequence ID" value="CBX31584.1"/>
    <property type="molecule type" value="Genomic_DNA"/>
</dbReference>
<dbReference type="InterPro" id="IPR040170">
    <property type="entry name" value="Cytosol_ACT"/>
</dbReference>
<dbReference type="AlphaFoldDB" id="E1YJY0"/>
<evidence type="ECO:0000256" key="2">
    <source>
        <dbReference type="ARBA" id="ARBA00022801"/>
    </source>
</evidence>
<evidence type="ECO:0000256" key="3">
    <source>
        <dbReference type="PROSITE-ProRule" id="PRU01106"/>
    </source>
</evidence>
<evidence type="ECO:0000313" key="5">
    <source>
        <dbReference type="EMBL" id="CBX31584.1"/>
    </source>
</evidence>
<dbReference type="InterPro" id="IPR033120">
    <property type="entry name" value="HOTDOG_ACOT"/>
</dbReference>
<proteinExistence type="inferred from homology"/>
<feature type="domain" description="HotDog ACOT-type" evidence="4">
    <location>
        <begin position="7"/>
        <end position="119"/>
    </location>
</feature>
<dbReference type="GO" id="GO:0052816">
    <property type="term" value="F:long-chain fatty acyl-CoA hydrolase activity"/>
    <property type="evidence" value="ECO:0007669"/>
    <property type="project" value="TreeGrafter"/>
</dbReference>
<dbReference type="SUPFAM" id="SSF54637">
    <property type="entry name" value="Thioesterase/thiol ester dehydrase-isomerase"/>
    <property type="match status" value="1"/>
</dbReference>
<keyword evidence="2 3" id="KW-0378">Hydrolase</keyword>
<dbReference type="PANTHER" id="PTHR11049:SF16">
    <property type="entry name" value="PROTEIN VDLD"/>
    <property type="match status" value="1"/>
</dbReference>
<gene>
    <name evidence="5" type="ORF">N47_E50960</name>
</gene>
<dbReference type="Gene3D" id="3.10.129.10">
    <property type="entry name" value="Hotdog Thioesterase"/>
    <property type="match status" value="1"/>
</dbReference>
<dbReference type="GO" id="GO:0005829">
    <property type="term" value="C:cytosol"/>
    <property type="evidence" value="ECO:0007669"/>
    <property type="project" value="TreeGrafter"/>
</dbReference>
<dbReference type="PROSITE" id="PS51770">
    <property type="entry name" value="HOTDOG_ACOT"/>
    <property type="match status" value="1"/>
</dbReference>
<dbReference type="InterPro" id="IPR029069">
    <property type="entry name" value="HotDog_dom_sf"/>
</dbReference>
<evidence type="ECO:0000259" key="4">
    <source>
        <dbReference type="PROSITE" id="PS51770"/>
    </source>
</evidence>
<dbReference type="CDD" id="cd03442">
    <property type="entry name" value="BFIT_BACH"/>
    <property type="match status" value="1"/>
</dbReference>